<evidence type="ECO:0000313" key="2">
    <source>
        <dbReference type="Proteomes" id="UP000325315"/>
    </source>
</evidence>
<sequence>MSNDNELRQTITWEAHASPYAMHPKGNNMYRDVKELPINEVSTLLKLYISEIRRLSWIKIPILHLDSGISYNSHWELIWILALASIYKLTCNLNG</sequence>
<name>A0A5B6UZR4_9ROSI</name>
<organism evidence="1 2">
    <name type="scientific">Gossypium australe</name>
    <dbReference type="NCBI Taxonomy" id="47621"/>
    <lineage>
        <taxon>Eukaryota</taxon>
        <taxon>Viridiplantae</taxon>
        <taxon>Streptophyta</taxon>
        <taxon>Embryophyta</taxon>
        <taxon>Tracheophyta</taxon>
        <taxon>Spermatophyta</taxon>
        <taxon>Magnoliopsida</taxon>
        <taxon>eudicotyledons</taxon>
        <taxon>Gunneridae</taxon>
        <taxon>Pentapetalae</taxon>
        <taxon>rosids</taxon>
        <taxon>malvids</taxon>
        <taxon>Malvales</taxon>
        <taxon>Malvaceae</taxon>
        <taxon>Malvoideae</taxon>
        <taxon>Gossypium</taxon>
    </lineage>
</organism>
<reference evidence="1" key="1">
    <citation type="submission" date="2019-08" db="EMBL/GenBank/DDBJ databases">
        <authorList>
            <person name="Liu F."/>
        </authorList>
    </citation>
    <scope>NUCLEOTIDE SEQUENCE [LARGE SCALE GENOMIC DNA]</scope>
    <source>
        <strain evidence="1">PA1801</strain>
        <tissue evidence="1">Leaf</tissue>
    </source>
</reference>
<dbReference type="Proteomes" id="UP000325315">
    <property type="component" value="Unassembled WGS sequence"/>
</dbReference>
<evidence type="ECO:0000313" key="1">
    <source>
        <dbReference type="EMBL" id="KAA3461325.1"/>
    </source>
</evidence>
<proteinExistence type="predicted"/>
<protein>
    <submittedName>
        <fullName evidence="1">Zinc finger and BTB domain-containing protein 11-like</fullName>
    </submittedName>
</protein>
<dbReference type="EMBL" id="SMMG02000009">
    <property type="protein sequence ID" value="KAA3461325.1"/>
    <property type="molecule type" value="Genomic_DNA"/>
</dbReference>
<dbReference type="OrthoDB" id="1938712at2759"/>
<dbReference type="AlphaFoldDB" id="A0A5B6UZR4"/>
<keyword evidence="2" id="KW-1185">Reference proteome</keyword>
<comment type="caution">
    <text evidence="1">The sequence shown here is derived from an EMBL/GenBank/DDBJ whole genome shotgun (WGS) entry which is preliminary data.</text>
</comment>
<gene>
    <name evidence="1" type="ORF">EPI10_027901</name>
</gene>
<accession>A0A5B6UZR4</accession>